<reference evidence="1 2" key="1">
    <citation type="journal article" date="2016" name="Environ. Microbiol.">
        <title>New Methyloceanibacter diversity from North Sea sediments includes methanotroph containing solely the soluble methane monooxygenase.</title>
        <authorList>
            <person name="Vekeman B."/>
            <person name="Kerckhof F.M."/>
            <person name="Cremers G."/>
            <person name="de Vos P."/>
            <person name="Vandamme P."/>
            <person name="Boon N."/>
            <person name="Op den Camp H.J."/>
            <person name="Heylen K."/>
        </authorList>
    </citation>
    <scope>NUCLEOTIDE SEQUENCE [LARGE SCALE GENOMIC DNA]</scope>
    <source>
        <strain evidence="1 2">R-67174</strain>
    </source>
</reference>
<sequence>MALRLGLPFPILSDAEGAMARALRLPTFLAGGDSYLKRLTFVVLDGRTEHVFYPVRDPETHPVEVADWLRAGM</sequence>
<organism evidence="1 2">
    <name type="scientific">Methyloceanibacter methanicus</name>
    <dbReference type="NCBI Taxonomy" id="1774968"/>
    <lineage>
        <taxon>Bacteria</taxon>
        <taxon>Pseudomonadati</taxon>
        <taxon>Pseudomonadota</taxon>
        <taxon>Alphaproteobacteria</taxon>
        <taxon>Hyphomicrobiales</taxon>
        <taxon>Hyphomicrobiaceae</taxon>
        <taxon>Methyloceanibacter</taxon>
    </lineage>
</organism>
<keyword evidence="2" id="KW-1185">Reference proteome</keyword>
<protein>
    <recommendedName>
        <fullName evidence="3">Alkyl hydroperoxide reductase subunit C/ Thiol specific antioxidant domain-containing protein</fullName>
    </recommendedName>
</protein>
<accession>A0A1E3W0I5</accession>
<name>A0A1E3W0I5_9HYPH</name>
<gene>
    <name evidence="1" type="ORF">AUC68_07695</name>
</gene>
<evidence type="ECO:0008006" key="3">
    <source>
        <dbReference type="Google" id="ProtNLM"/>
    </source>
</evidence>
<evidence type="ECO:0000313" key="1">
    <source>
        <dbReference type="EMBL" id="ODR99021.1"/>
    </source>
</evidence>
<dbReference type="Proteomes" id="UP000094501">
    <property type="component" value="Unassembled WGS sequence"/>
</dbReference>
<dbReference type="SUPFAM" id="SSF52833">
    <property type="entry name" value="Thioredoxin-like"/>
    <property type="match status" value="1"/>
</dbReference>
<dbReference type="Gene3D" id="3.40.30.10">
    <property type="entry name" value="Glutaredoxin"/>
    <property type="match status" value="1"/>
</dbReference>
<dbReference type="InterPro" id="IPR036249">
    <property type="entry name" value="Thioredoxin-like_sf"/>
</dbReference>
<dbReference type="EMBL" id="LPWG01000012">
    <property type="protein sequence ID" value="ODR99021.1"/>
    <property type="molecule type" value="Genomic_DNA"/>
</dbReference>
<comment type="caution">
    <text evidence="1">The sequence shown here is derived from an EMBL/GenBank/DDBJ whole genome shotgun (WGS) entry which is preliminary data.</text>
</comment>
<dbReference type="STRING" id="1774968.AUC68_07695"/>
<dbReference type="AlphaFoldDB" id="A0A1E3W0I5"/>
<evidence type="ECO:0000313" key="2">
    <source>
        <dbReference type="Proteomes" id="UP000094501"/>
    </source>
</evidence>
<proteinExistence type="predicted"/>